<evidence type="ECO:0000313" key="2">
    <source>
        <dbReference type="Proteomes" id="UP001234297"/>
    </source>
</evidence>
<organism evidence="1 2">
    <name type="scientific">Persea americana</name>
    <name type="common">Avocado</name>
    <dbReference type="NCBI Taxonomy" id="3435"/>
    <lineage>
        <taxon>Eukaryota</taxon>
        <taxon>Viridiplantae</taxon>
        <taxon>Streptophyta</taxon>
        <taxon>Embryophyta</taxon>
        <taxon>Tracheophyta</taxon>
        <taxon>Spermatophyta</taxon>
        <taxon>Magnoliopsida</taxon>
        <taxon>Magnoliidae</taxon>
        <taxon>Laurales</taxon>
        <taxon>Lauraceae</taxon>
        <taxon>Persea</taxon>
    </lineage>
</organism>
<dbReference type="EMBL" id="CM056813">
    <property type="protein sequence ID" value="KAJ8642388.1"/>
    <property type="molecule type" value="Genomic_DNA"/>
</dbReference>
<reference evidence="1 2" key="1">
    <citation type="journal article" date="2022" name="Hortic Res">
        <title>A haplotype resolved chromosomal level avocado genome allows analysis of novel avocado genes.</title>
        <authorList>
            <person name="Nath O."/>
            <person name="Fletcher S.J."/>
            <person name="Hayward A."/>
            <person name="Shaw L.M."/>
            <person name="Masouleh A.K."/>
            <person name="Furtado A."/>
            <person name="Henry R.J."/>
            <person name="Mitter N."/>
        </authorList>
    </citation>
    <scope>NUCLEOTIDE SEQUENCE [LARGE SCALE GENOMIC DNA]</scope>
    <source>
        <strain evidence="2">cv. Hass</strain>
    </source>
</reference>
<gene>
    <name evidence="1" type="ORF">MRB53_019082</name>
</gene>
<proteinExistence type="predicted"/>
<comment type="caution">
    <text evidence="1">The sequence shown here is derived from an EMBL/GenBank/DDBJ whole genome shotgun (WGS) entry which is preliminary data.</text>
</comment>
<dbReference type="Proteomes" id="UP001234297">
    <property type="component" value="Chromosome 5"/>
</dbReference>
<evidence type="ECO:0000313" key="1">
    <source>
        <dbReference type="EMBL" id="KAJ8642388.1"/>
    </source>
</evidence>
<protein>
    <submittedName>
        <fullName evidence="1">Uncharacterized protein</fullName>
    </submittedName>
</protein>
<keyword evidence="2" id="KW-1185">Reference proteome</keyword>
<accession>A0ACC2MAE3</accession>
<name>A0ACC2MAE3_PERAE</name>
<sequence>MNEGSGSLLYQRRYRLGEFASLPVKRVRFEAVMAVKMSRGESGSQKLRSANKSKQTVQDIDSSVRRNGRENG</sequence>